<dbReference type="CDD" id="cd00077">
    <property type="entry name" value="HDc"/>
    <property type="match status" value="1"/>
</dbReference>
<accession>A0A5M9I127</accession>
<reference evidence="2" key="1">
    <citation type="submission" date="2019-07" db="EMBL/GenBank/DDBJ databases">
        <authorList>
            <person name="Wongkuna S."/>
            <person name="Scaria J."/>
        </authorList>
    </citation>
    <scope>NUCLEOTIDE SEQUENCE [LARGE SCALE GENOMIC DNA]</scope>
    <source>
        <strain evidence="2">SW178</strain>
    </source>
</reference>
<dbReference type="Pfam" id="PF01966">
    <property type="entry name" value="HD"/>
    <property type="match status" value="1"/>
</dbReference>
<comment type="caution">
    <text evidence="2">The sequence shown here is derived from an EMBL/GenBank/DDBJ whole genome shotgun (WGS) entry which is preliminary data.</text>
</comment>
<proteinExistence type="predicted"/>
<organism evidence="2 3">
    <name type="scientific">Mediterraneibacter catenae</name>
    <dbReference type="NCBI Taxonomy" id="2594882"/>
    <lineage>
        <taxon>Bacteria</taxon>
        <taxon>Bacillati</taxon>
        <taxon>Bacillota</taxon>
        <taxon>Clostridia</taxon>
        <taxon>Lachnospirales</taxon>
        <taxon>Lachnospiraceae</taxon>
        <taxon>Mediterraneibacter</taxon>
    </lineage>
</organism>
<evidence type="ECO:0000313" key="3">
    <source>
        <dbReference type="Proteomes" id="UP000322025"/>
    </source>
</evidence>
<evidence type="ECO:0000313" key="2">
    <source>
        <dbReference type="EMBL" id="KAA8502613.1"/>
    </source>
</evidence>
<dbReference type="InterPro" id="IPR006674">
    <property type="entry name" value="HD_domain"/>
</dbReference>
<gene>
    <name evidence="2" type="ORF">FNY66_03000</name>
</gene>
<sequence length="172" mass="19833">MINNEAYLLYSALCYERGHCRRTQHILKVYALAKLLGEQERISTEEQQILKAAAILHDIAIKYCKDNYDGDAGQEKQKKEAPHLVNSFLQEANYLPSYIPRILELVVKHHDYDAPKDRTLQILMEADLIINCYENCQSSGKIRCIKDFFQTSSGKKLFDLCVEGIKEREGFS</sequence>
<dbReference type="AlphaFoldDB" id="A0A5M9I127"/>
<dbReference type="EMBL" id="VMSO01000002">
    <property type="protein sequence ID" value="KAA8502613.1"/>
    <property type="molecule type" value="Genomic_DNA"/>
</dbReference>
<dbReference type="RefSeq" id="WP_150310241.1">
    <property type="nucleotide sequence ID" value="NZ_VMSO01000002.1"/>
</dbReference>
<feature type="domain" description="HD" evidence="1">
    <location>
        <begin position="24"/>
        <end position="128"/>
    </location>
</feature>
<evidence type="ECO:0000259" key="1">
    <source>
        <dbReference type="Pfam" id="PF01966"/>
    </source>
</evidence>
<dbReference type="OrthoDB" id="2047721at2"/>
<protein>
    <submittedName>
        <fullName evidence="2">HD domain-containing protein</fullName>
    </submittedName>
</protein>
<keyword evidence="3" id="KW-1185">Reference proteome</keyword>
<dbReference type="InterPro" id="IPR003607">
    <property type="entry name" value="HD/PDEase_dom"/>
</dbReference>
<dbReference type="SUPFAM" id="SSF109604">
    <property type="entry name" value="HD-domain/PDEase-like"/>
    <property type="match status" value="1"/>
</dbReference>
<dbReference type="Gene3D" id="1.10.3210.10">
    <property type="entry name" value="Hypothetical protein af1432"/>
    <property type="match status" value="1"/>
</dbReference>
<dbReference type="Proteomes" id="UP000322025">
    <property type="component" value="Unassembled WGS sequence"/>
</dbReference>
<name>A0A5M9I127_9FIRM</name>